<keyword evidence="3" id="KW-0804">Transcription</keyword>
<dbReference type="PROSITE" id="PS50995">
    <property type="entry name" value="HTH_MARR_2"/>
    <property type="match status" value="1"/>
</dbReference>
<dbReference type="GO" id="GO:0006950">
    <property type="term" value="P:response to stress"/>
    <property type="evidence" value="ECO:0007669"/>
    <property type="project" value="TreeGrafter"/>
</dbReference>
<keyword evidence="6" id="KW-1185">Reference proteome</keyword>
<evidence type="ECO:0000313" key="5">
    <source>
        <dbReference type="EMBL" id="CAB3791548.1"/>
    </source>
</evidence>
<dbReference type="InterPro" id="IPR023187">
    <property type="entry name" value="Tscrpt_reg_MarR-type_CS"/>
</dbReference>
<evidence type="ECO:0000259" key="4">
    <source>
        <dbReference type="PROSITE" id="PS50995"/>
    </source>
</evidence>
<gene>
    <name evidence="5" type="ORF">LMG28138_03182</name>
</gene>
<dbReference type="SUPFAM" id="SSF46785">
    <property type="entry name" value="Winged helix' DNA-binding domain"/>
    <property type="match status" value="1"/>
</dbReference>
<dbReference type="PANTHER" id="PTHR33164:SF43">
    <property type="entry name" value="HTH-TYPE TRANSCRIPTIONAL REPRESSOR YETL"/>
    <property type="match status" value="1"/>
</dbReference>
<dbReference type="Proteomes" id="UP000494115">
    <property type="component" value="Unassembled WGS sequence"/>
</dbReference>
<evidence type="ECO:0000256" key="3">
    <source>
        <dbReference type="ARBA" id="ARBA00023163"/>
    </source>
</evidence>
<dbReference type="InterPro" id="IPR036388">
    <property type="entry name" value="WH-like_DNA-bd_sf"/>
</dbReference>
<feature type="domain" description="HTH marR-type" evidence="4">
    <location>
        <begin position="3"/>
        <end position="138"/>
    </location>
</feature>
<accession>A0A6S7B8Q8</accession>
<dbReference type="GO" id="GO:0003700">
    <property type="term" value="F:DNA-binding transcription factor activity"/>
    <property type="evidence" value="ECO:0007669"/>
    <property type="project" value="InterPro"/>
</dbReference>
<keyword evidence="1" id="KW-0805">Transcription regulation</keyword>
<dbReference type="Pfam" id="PF12802">
    <property type="entry name" value="MarR_2"/>
    <property type="match status" value="1"/>
</dbReference>
<dbReference type="InterPro" id="IPR036390">
    <property type="entry name" value="WH_DNA-bd_sf"/>
</dbReference>
<keyword evidence="2" id="KW-0238">DNA-binding</keyword>
<dbReference type="PANTHER" id="PTHR33164">
    <property type="entry name" value="TRANSCRIPTIONAL REGULATOR, MARR FAMILY"/>
    <property type="match status" value="1"/>
</dbReference>
<dbReference type="InterPro" id="IPR039422">
    <property type="entry name" value="MarR/SlyA-like"/>
</dbReference>
<dbReference type="InterPro" id="IPR012318">
    <property type="entry name" value="HTH_CRP"/>
</dbReference>
<reference evidence="5 6" key="1">
    <citation type="submission" date="2020-04" db="EMBL/GenBank/DDBJ databases">
        <authorList>
            <person name="De Canck E."/>
        </authorList>
    </citation>
    <scope>NUCLEOTIDE SEQUENCE [LARGE SCALE GENOMIC DNA]</scope>
    <source>
        <strain evidence="5 6">LMG 28138</strain>
    </source>
</reference>
<evidence type="ECO:0000256" key="1">
    <source>
        <dbReference type="ARBA" id="ARBA00023015"/>
    </source>
</evidence>
<protein>
    <recommendedName>
        <fullName evidence="4">HTH marR-type domain-containing protein</fullName>
    </recommendedName>
</protein>
<name>A0A6S7B8Q8_9BURK</name>
<dbReference type="SMART" id="SM00419">
    <property type="entry name" value="HTH_CRP"/>
    <property type="match status" value="1"/>
</dbReference>
<dbReference type="AlphaFoldDB" id="A0A6S7B8Q8"/>
<dbReference type="InterPro" id="IPR000835">
    <property type="entry name" value="HTH_MarR-typ"/>
</dbReference>
<evidence type="ECO:0000256" key="2">
    <source>
        <dbReference type="ARBA" id="ARBA00023125"/>
    </source>
</evidence>
<dbReference type="RefSeq" id="WP_175105716.1">
    <property type="nucleotide sequence ID" value="NZ_CADIKM010000014.1"/>
</dbReference>
<dbReference type="PROSITE" id="PS01117">
    <property type="entry name" value="HTH_MARR_1"/>
    <property type="match status" value="1"/>
</dbReference>
<dbReference type="GO" id="GO:0003677">
    <property type="term" value="F:DNA binding"/>
    <property type="evidence" value="ECO:0007669"/>
    <property type="project" value="UniProtKB-KW"/>
</dbReference>
<dbReference type="EMBL" id="CADIKM010000014">
    <property type="protein sequence ID" value="CAB3791548.1"/>
    <property type="molecule type" value="Genomic_DNA"/>
</dbReference>
<dbReference type="Gene3D" id="1.10.10.10">
    <property type="entry name" value="Winged helix-like DNA-binding domain superfamily/Winged helix DNA-binding domain"/>
    <property type="match status" value="1"/>
</dbReference>
<proteinExistence type="predicted"/>
<sequence>MFDHCLYFNTTALARVVEREWTRTFEPFSLTPPQAFMLRAILARPGALHRELAEILGIARPTATRVLDSLAGKGLVERHPSGADGRESCVHPTAAARTIERSLTAASAATTRRIKGLIGAETFEGTVAQLREIRATLG</sequence>
<organism evidence="5 6">
    <name type="scientific">Pararobbsia alpina</name>
    <dbReference type="NCBI Taxonomy" id="621374"/>
    <lineage>
        <taxon>Bacteria</taxon>
        <taxon>Pseudomonadati</taxon>
        <taxon>Pseudomonadota</taxon>
        <taxon>Betaproteobacteria</taxon>
        <taxon>Burkholderiales</taxon>
        <taxon>Burkholderiaceae</taxon>
        <taxon>Pararobbsia</taxon>
    </lineage>
</organism>
<evidence type="ECO:0000313" key="6">
    <source>
        <dbReference type="Proteomes" id="UP000494115"/>
    </source>
</evidence>
<dbReference type="SMART" id="SM00347">
    <property type="entry name" value="HTH_MARR"/>
    <property type="match status" value="1"/>
</dbReference>